<dbReference type="EMBL" id="VVIM01000003">
    <property type="protein sequence ID" value="KAB0801107.1"/>
    <property type="molecule type" value="Genomic_DNA"/>
</dbReference>
<evidence type="ECO:0000256" key="1">
    <source>
        <dbReference type="ARBA" id="ARBA00004123"/>
    </source>
</evidence>
<evidence type="ECO:0000256" key="9">
    <source>
        <dbReference type="ARBA" id="ARBA00023242"/>
    </source>
</evidence>
<keyword evidence="10" id="KW-0243">Dynein</keyword>
<sequence>MSGCRIAGMARYEVRMKINHMQGEMKQDAIRWAAEAIDSCGIINHIETATFIQKKFAEKYQGSWQCIVGRQFGSFVAYVETCYTFFYVNNISVLIYKSDI</sequence>
<evidence type="ECO:0000256" key="6">
    <source>
        <dbReference type="ARBA" id="ARBA00022816"/>
    </source>
</evidence>
<evidence type="ECO:0000313" key="12">
    <source>
        <dbReference type="Proteomes" id="UP000327044"/>
    </source>
</evidence>
<dbReference type="GO" id="GO:0007017">
    <property type="term" value="P:microtubule-based process"/>
    <property type="evidence" value="ECO:0007669"/>
    <property type="project" value="InterPro"/>
</dbReference>
<dbReference type="PANTHER" id="PTHR11886">
    <property type="entry name" value="DYNEIN LIGHT CHAIN"/>
    <property type="match status" value="1"/>
</dbReference>
<keyword evidence="6" id="KW-0509">mRNA transport</keyword>
<dbReference type="AlphaFoldDB" id="A0A5N4AUV5"/>
<evidence type="ECO:0000256" key="5">
    <source>
        <dbReference type="ARBA" id="ARBA00022701"/>
    </source>
</evidence>
<evidence type="ECO:0000256" key="8">
    <source>
        <dbReference type="ARBA" id="ARBA00023212"/>
    </source>
</evidence>
<dbReference type="PANTHER" id="PTHR11886:SF35">
    <property type="entry name" value="DYNEIN LIGHT CHAIN"/>
    <property type="match status" value="1"/>
</dbReference>
<dbReference type="Proteomes" id="UP000327044">
    <property type="component" value="Unassembled WGS sequence"/>
</dbReference>
<dbReference type="GO" id="GO:0015031">
    <property type="term" value="P:protein transport"/>
    <property type="evidence" value="ECO:0007669"/>
    <property type="project" value="UniProtKB-KW"/>
</dbReference>
<evidence type="ECO:0000256" key="2">
    <source>
        <dbReference type="ARBA" id="ARBA00004245"/>
    </source>
</evidence>
<dbReference type="GO" id="GO:0005874">
    <property type="term" value="C:microtubule"/>
    <property type="evidence" value="ECO:0007669"/>
    <property type="project" value="UniProtKB-KW"/>
</dbReference>
<keyword evidence="3" id="KW-0813">Transport</keyword>
<evidence type="ECO:0000313" key="11">
    <source>
        <dbReference type="EMBL" id="KAB0801107.1"/>
    </source>
</evidence>
<keyword evidence="12" id="KW-1185">Reference proteome</keyword>
<keyword evidence="7" id="KW-0653">Protein transport</keyword>
<dbReference type="SMART" id="SM01375">
    <property type="entry name" value="Dynein_light"/>
    <property type="match status" value="1"/>
</dbReference>
<keyword evidence="5 10" id="KW-0493">Microtubule</keyword>
<proteinExistence type="inferred from homology"/>
<keyword evidence="4 10" id="KW-0963">Cytoplasm</keyword>
<evidence type="ECO:0000256" key="4">
    <source>
        <dbReference type="ARBA" id="ARBA00022490"/>
    </source>
</evidence>
<dbReference type="GO" id="GO:0005868">
    <property type="term" value="C:cytoplasmic dynein complex"/>
    <property type="evidence" value="ECO:0007669"/>
    <property type="project" value="TreeGrafter"/>
</dbReference>
<dbReference type="SUPFAM" id="SSF54648">
    <property type="entry name" value="DLC"/>
    <property type="match status" value="1"/>
</dbReference>
<dbReference type="GO" id="GO:0045505">
    <property type="term" value="F:dynein intermediate chain binding"/>
    <property type="evidence" value="ECO:0007669"/>
    <property type="project" value="TreeGrafter"/>
</dbReference>
<accession>A0A5N4AUV5</accession>
<keyword evidence="8 10" id="KW-0206">Cytoskeleton</keyword>
<reference evidence="11 12" key="1">
    <citation type="journal article" date="2018" name="Elife">
        <title>Firefly genomes illuminate parallel origins of bioluminescence in beetles.</title>
        <authorList>
            <person name="Fallon T.R."/>
            <person name="Lower S.E."/>
            <person name="Chang C.H."/>
            <person name="Bessho-Uehara M."/>
            <person name="Martin G.J."/>
            <person name="Bewick A.J."/>
            <person name="Behringer M."/>
            <person name="Debat H.J."/>
            <person name="Wong I."/>
            <person name="Day J.C."/>
            <person name="Suvorov A."/>
            <person name="Silva C.J."/>
            <person name="Stanger-Hall K.F."/>
            <person name="Hall D.W."/>
            <person name="Schmitz R.J."/>
            <person name="Nelson D.R."/>
            <person name="Lewis S.M."/>
            <person name="Shigenobu S."/>
            <person name="Bybee S.M."/>
            <person name="Larracuente A.M."/>
            <person name="Oba Y."/>
            <person name="Weng J.K."/>
        </authorList>
    </citation>
    <scope>NUCLEOTIDE SEQUENCE [LARGE SCALE GENOMIC DNA]</scope>
    <source>
        <strain evidence="11">1611_PpyrPB1</strain>
        <tissue evidence="11">Whole body</tissue>
    </source>
</reference>
<dbReference type="FunFam" id="3.30.740.10:FF:000005">
    <property type="entry name" value="Dynein light chain"/>
    <property type="match status" value="1"/>
</dbReference>
<evidence type="ECO:0000256" key="10">
    <source>
        <dbReference type="RuleBase" id="RU365010"/>
    </source>
</evidence>
<comment type="similarity">
    <text evidence="10">Belongs to the dynein light chain family.</text>
</comment>
<name>A0A5N4AUV5_PHOPY</name>
<comment type="subcellular location">
    <subcellularLocation>
        <location evidence="2 10">Cytoplasm</location>
        <location evidence="2 10">Cytoskeleton</location>
    </subcellularLocation>
    <subcellularLocation>
        <location evidence="1">Nucleus</location>
    </subcellularLocation>
</comment>
<keyword evidence="10" id="KW-0505">Motor protein</keyword>
<dbReference type="Gene3D" id="3.30.740.10">
    <property type="entry name" value="Protein Inhibitor Of Neuronal Nitric Oxide Synthase"/>
    <property type="match status" value="1"/>
</dbReference>
<dbReference type="InterPro" id="IPR037177">
    <property type="entry name" value="DLC_sf"/>
</dbReference>
<evidence type="ECO:0000256" key="3">
    <source>
        <dbReference type="ARBA" id="ARBA00022448"/>
    </source>
</evidence>
<dbReference type="Pfam" id="PF01221">
    <property type="entry name" value="Dynein_light"/>
    <property type="match status" value="1"/>
</dbReference>
<protein>
    <recommendedName>
        <fullName evidence="10">Dynein light chain</fullName>
    </recommendedName>
</protein>
<dbReference type="InterPro" id="IPR001372">
    <property type="entry name" value="Dynein_light_chain_typ-1/2"/>
</dbReference>
<comment type="caution">
    <text evidence="11">The sequence shown here is derived from an EMBL/GenBank/DDBJ whole genome shotgun (WGS) entry which is preliminary data.</text>
</comment>
<dbReference type="GO" id="GO:0005634">
    <property type="term" value="C:nucleus"/>
    <property type="evidence" value="ECO:0007669"/>
    <property type="project" value="UniProtKB-SubCell"/>
</dbReference>
<dbReference type="InParanoid" id="A0A5N4AUV5"/>
<gene>
    <name evidence="11" type="ORF">PPYR_05461</name>
</gene>
<dbReference type="GO" id="GO:0051028">
    <property type="term" value="P:mRNA transport"/>
    <property type="evidence" value="ECO:0007669"/>
    <property type="project" value="UniProtKB-KW"/>
</dbReference>
<evidence type="ECO:0000256" key="7">
    <source>
        <dbReference type="ARBA" id="ARBA00022927"/>
    </source>
</evidence>
<organism evidence="11 12">
    <name type="scientific">Photinus pyralis</name>
    <name type="common">Common eastern firefly</name>
    <name type="synonym">Lampyris pyralis</name>
    <dbReference type="NCBI Taxonomy" id="7054"/>
    <lineage>
        <taxon>Eukaryota</taxon>
        <taxon>Metazoa</taxon>
        <taxon>Ecdysozoa</taxon>
        <taxon>Arthropoda</taxon>
        <taxon>Hexapoda</taxon>
        <taxon>Insecta</taxon>
        <taxon>Pterygota</taxon>
        <taxon>Neoptera</taxon>
        <taxon>Endopterygota</taxon>
        <taxon>Coleoptera</taxon>
        <taxon>Polyphaga</taxon>
        <taxon>Elateriformia</taxon>
        <taxon>Elateroidea</taxon>
        <taxon>Lampyridae</taxon>
        <taxon>Lampyrinae</taxon>
        <taxon>Photinus</taxon>
    </lineage>
</organism>
<keyword evidence="9" id="KW-0539">Nucleus</keyword>